<keyword evidence="7" id="KW-1185">Reference proteome</keyword>
<reference evidence="7" key="1">
    <citation type="journal article" date="2019" name="Int. J. Syst. Evol. Microbiol.">
        <title>The Global Catalogue of Microorganisms (GCM) 10K type strain sequencing project: providing services to taxonomists for standard genome sequencing and annotation.</title>
        <authorList>
            <consortium name="The Broad Institute Genomics Platform"/>
            <consortium name="The Broad Institute Genome Sequencing Center for Infectious Disease"/>
            <person name="Wu L."/>
            <person name="Ma J."/>
        </authorList>
    </citation>
    <scope>NUCLEOTIDE SEQUENCE [LARGE SCALE GENOMIC DNA]</scope>
    <source>
        <strain evidence="7">LMG 29894</strain>
    </source>
</reference>
<proteinExistence type="predicted"/>
<evidence type="ECO:0000256" key="1">
    <source>
        <dbReference type="ARBA" id="ARBA00022801"/>
    </source>
</evidence>
<dbReference type="EMBL" id="JBHSBU010000001">
    <property type="protein sequence ID" value="MFC4158339.1"/>
    <property type="molecule type" value="Genomic_DNA"/>
</dbReference>
<feature type="active site" evidence="4">
    <location>
        <position position="48"/>
    </location>
</feature>
<evidence type="ECO:0000256" key="2">
    <source>
        <dbReference type="ARBA" id="ARBA00039140"/>
    </source>
</evidence>
<dbReference type="Gene3D" id="3.40.50.180">
    <property type="entry name" value="Methylesterase CheB, C-terminal domain"/>
    <property type="match status" value="1"/>
</dbReference>
<sequence length="197" mass="20637">MSQRQDPSLTASPRLIAIGASTGGPPVLRTILAQMPPTLRAPVVIVQHMAPRLDRSFVNWLGQATGFPVEAATQGTPLRPGRAYLAPAGQQLGIGEYGVLNLEVAPAEHGACPSVDYLFRSVAHRYGRHAIGVLLTGMGEDGAGELLTMRRAGAVTVAQDEASATVFGMPGAAIRLDAAQYILPPQAIADLLRRLAG</sequence>
<evidence type="ECO:0000313" key="6">
    <source>
        <dbReference type="EMBL" id="MFC4158339.1"/>
    </source>
</evidence>
<feature type="active site" evidence="4">
    <location>
        <position position="21"/>
    </location>
</feature>
<feature type="active site" evidence="4">
    <location>
        <position position="141"/>
    </location>
</feature>
<comment type="caution">
    <text evidence="6">The sequence shown here is derived from an EMBL/GenBank/DDBJ whole genome shotgun (WGS) entry which is preliminary data.</text>
</comment>
<dbReference type="EC" id="3.1.1.61" evidence="2"/>
<dbReference type="InterPro" id="IPR000673">
    <property type="entry name" value="Sig_transdc_resp-reg_Me-estase"/>
</dbReference>
<feature type="domain" description="CheB-type methylesterase" evidence="5">
    <location>
        <begin position="9"/>
        <end position="197"/>
    </location>
</feature>
<protein>
    <recommendedName>
        <fullName evidence="2">protein-glutamate methylesterase</fullName>
        <ecNumber evidence="2">3.1.1.61</ecNumber>
    </recommendedName>
</protein>
<dbReference type="PROSITE" id="PS50122">
    <property type="entry name" value="CHEB"/>
    <property type="match status" value="1"/>
</dbReference>
<organism evidence="6 7">
    <name type="scientific">Chitinimonas lacunae</name>
    <dbReference type="NCBI Taxonomy" id="1963018"/>
    <lineage>
        <taxon>Bacteria</taxon>
        <taxon>Pseudomonadati</taxon>
        <taxon>Pseudomonadota</taxon>
        <taxon>Betaproteobacteria</taxon>
        <taxon>Neisseriales</taxon>
        <taxon>Chitinibacteraceae</taxon>
        <taxon>Chitinimonas</taxon>
    </lineage>
</organism>
<dbReference type="RefSeq" id="WP_378160902.1">
    <property type="nucleotide sequence ID" value="NZ_JBHSBU010000001.1"/>
</dbReference>
<evidence type="ECO:0000256" key="3">
    <source>
        <dbReference type="ARBA" id="ARBA00048267"/>
    </source>
</evidence>
<dbReference type="CDD" id="cd16432">
    <property type="entry name" value="CheB_Rec"/>
    <property type="match status" value="1"/>
</dbReference>
<dbReference type="Proteomes" id="UP001595791">
    <property type="component" value="Unassembled WGS sequence"/>
</dbReference>
<dbReference type="PANTHER" id="PTHR42872:SF6">
    <property type="entry name" value="PROTEIN-GLUTAMATE METHYLESTERASE_PROTEIN-GLUTAMINE GLUTAMINASE"/>
    <property type="match status" value="1"/>
</dbReference>
<dbReference type="InterPro" id="IPR035909">
    <property type="entry name" value="CheB_C"/>
</dbReference>
<accession>A0ABV8MM21</accession>
<dbReference type="Pfam" id="PF01339">
    <property type="entry name" value="CheB_methylest"/>
    <property type="match status" value="1"/>
</dbReference>
<evidence type="ECO:0000256" key="4">
    <source>
        <dbReference type="PROSITE-ProRule" id="PRU00050"/>
    </source>
</evidence>
<evidence type="ECO:0000313" key="7">
    <source>
        <dbReference type="Proteomes" id="UP001595791"/>
    </source>
</evidence>
<name>A0ABV8MM21_9NEIS</name>
<gene>
    <name evidence="6" type="ORF">ACFOW7_03095</name>
</gene>
<keyword evidence="1 4" id="KW-0378">Hydrolase</keyword>
<comment type="catalytic activity">
    <reaction evidence="3">
        <text>[protein]-L-glutamate 5-O-methyl ester + H2O = L-glutamyl-[protein] + methanol + H(+)</text>
        <dbReference type="Rhea" id="RHEA:23236"/>
        <dbReference type="Rhea" id="RHEA-COMP:10208"/>
        <dbReference type="Rhea" id="RHEA-COMP:10311"/>
        <dbReference type="ChEBI" id="CHEBI:15377"/>
        <dbReference type="ChEBI" id="CHEBI:15378"/>
        <dbReference type="ChEBI" id="CHEBI:17790"/>
        <dbReference type="ChEBI" id="CHEBI:29973"/>
        <dbReference type="ChEBI" id="CHEBI:82795"/>
        <dbReference type="EC" id="3.1.1.61"/>
    </reaction>
</comment>
<keyword evidence="4" id="KW-0145">Chemotaxis</keyword>
<dbReference type="SUPFAM" id="SSF52738">
    <property type="entry name" value="Methylesterase CheB, C-terminal domain"/>
    <property type="match status" value="1"/>
</dbReference>
<evidence type="ECO:0000259" key="5">
    <source>
        <dbReference type="PROSITE" id="PS50122"/>
    </source>
</evidence>
<dbReference type="PANTHER" id="PTHR42872">
    <property type="entry name" value="PROTEIN-GLUTAMATE METHYLESTERASE/PROTEIN-GLUTAMINE GLUTAMINASE"/>
    <property type="match status" value="1"/>
</dbReference>